<keyword evidence="6" id="KW-1185">Reference proteome</keyword>
<dbReference type="InterPro" id="IPR009057">
    <property type="entry name" value="Homeodomain-like_sf"/>
</dbReference>
<dbReference type="Gene3D" id="1.10.10.60">
    <property type="entry name" value="Homeodomain-like"/>
    <property type="match status" value="2"/>
</dbReference>
<sequence>MHAWDHVKPHQHPWGQLAYCSNGVLTMVTDAGTFVVPPQQALWLPAGVWHESYCRYGGDFRSVYIDLSYQTQLGENTKLLHVDALLREMILEICRWPEDYALTPSTLRFVDVFIDRLQQAPSSHFFIPKPQDPRLALIISELHAHPGCTKTLEQWAEIVGASSRTLNRLFHQSFTMSFRLWKQNLRALRAVELLTEGQSQQRIAEQLGFASSAAFNSAFKKVFGTSPGRYLTNGQK</sequence>
<dbReference type="PROSITE" id="PS01124">
    <property type="entry name" value="HTH_ARAC_FAMILY_2"/>
    <property type="match status" value="1"/>
</dbReference>
<evidence type="ECO:0000256" key="2">
    <source>
        <dbReference type="ARBA" id="ARBA00023125"/>
    </source>
</evidence>
<proteinExistence type="predicted"/>
<dbReference type="PANTHER" id="PTHR11019:SF199">
    <property type="entry name" value="HTH-TYPE TRANSCRIPTIONAL REGULATOR NIMR"/>
    <property type="match status" value="1"/>
</dbReference>
<dbReference type="SUPFAM" id="SSF46689">
    <property type="entry name" value="Homeodomain-like"/>
    <property type="match status" value="1"/>
</dbReference>
<organism evidence="5 6">
    <name type="scientific">Pseudoalteromonas fenneropenaei</name>
    <dbReference type="NCBI Taxonomy" id="1737459"/>
    <lineage>
        <taxon>Bacteria</taxon>
        <taxon>Pseudomonadati</taxon>
        <taxon>Pseudomonadota</taxon>
        <taxon>Gammaproteobacteria</taxon>
        <taxon>Alteromonadales</taxon>
        <taxon>Pseudoalteromonadaceae</taxon>
        <taxon>Pseudoalteromonas</taxon>
    </lineage>
</organism>
<evidence type="ECO:0000313" key="5">
    <source>
        <dbReference type="EMBL" id="MFC3033337.1"/>
    </source>
</evidence>
<keyword evidence="1" id="KW-0805">Transcription regulation</keyword>
<gene>
    <name evidence="5" type="ORF">ACFOEE_12475</name>
</gene>
<dbReference type="PANTHER" id="PTHR11019">
    <property type="entry name" value="HTH-TYPE TRANSCRIPTIONAL REGULATOR NIMR"/>
    <property type="match status" value="1"/>
</dbReference>
<dbReference type="InterPro" id="IPR014710">
    <property type="entry name" value="RmlC-like_jellyroll"/>
</dbReference>
<name>A0ABV7CLE1_9GAMM</name>
<evidence type="ECO:0000259" key="4">
    <source>
        <dbReference type="PROSITE" id="PS01124"/>
    </source>
</evidence>
<evidence type="ECO:0000313" key="6">
    <source>
        <dbReference type="Proteomes" id="UP001595453"/>
    </source>
</evidence>
<reference evidence="6" key="1">
    <citation type="journal article" date="2019" name="Int. J. Syst. Evol. Microbiol.">
        <title>The Global Catalogue of Microorganisms (GCM) 10K type strain sequencing project: providing services to taxonomists for standard genome sequencing and annotation.</title>
        <authorList>
            <consortium name="The Broad Institute Genomics Platform"/>
            <consortium name="The Broad Institute Genome Sequencing Center for Infectious Disease"/>
            <person name="Wu L."/>
            <person name="Ma J."/>
        </authorList>
    </citation>
    <scope>NUCLEOTIDE SEQUENCE [LARGE SCALE GENOMIC DNA]</scope>
    <source>
        <strain evidence="6">KCTC 42730</strain>
    </source>
</reference>
<keyword evidence="2" id="KW-0238">DNA-binding</keyword>
<keyword evidence="3" id="KW-0804">Transcription</keyword>
<evidence type="ECO:0000256" key="3">
    <source>
        <dbReference type="ARBA" id="ARBA00023163"/>
    </source>
</evidence>
<accession>A0ABV7CLE1</accession>
<dbReference type="Gene3D" id="2.60.120.10">
    <property type="entry name" value="Jelly Rolls"/>
    <property type="match status" value="1"/>
</dbReference>
<dbReference type="Proteomes" id="UP001595453">
    <property type="component" value="Unassembled WGS sequence"/>
</dbReference>
<dbReference type="Pfam" id="PF02311">
    <property type="entry name" value="AraC_binding"/>
    <property type="match status" value="1"/>
</dbReference>
<dbReference type="InterPro" id="IPR003313">
    <property type="entry name" value="AraC-bd"/>
</dbReference>
<dbReference type="RefSeq" id="WP_377124723.1">
    <property type="nucleotide sequence ID" value="NZ_JBHRSD010000021.1"/>
</dbReference>
<dbReference type="InterPro" id="IPR011051">
    <property type="entry name" value="RmlC_Cupin_sf"/>
</dbReference>
<dbReference type="CDD" id="cd06124">
    <property type="entry name" value="cupin_NimR-like_N"/>
    <property type="match status" value="1"/>
</dbReference>
<dbReference type="InterPro" id="IPR018060">
    <property type="entry name" value="HTH_AraC"/>
</dbReference>
<dbReference type="EMBL" id="JBHRSD010000021">
    <property type="protein sequence ID" value="MFC3033337.1"/>
    <property type="molecule type" value="Genomic_DNA"/>
</dbReference>
<dbReference type="Pfam" id="PF12833">
    <property type="entry name" value="HTH_18"/>
    <property type="match status" value="1"/>
</dbReference>
<dbReference type="SUPFAM" id="SSF51182">
    <property type="entry name" value="RmlC-like cupins"/>
    <property type="match status" value="1"/>
</dbReference>
<evidence type="ECO:0000256" key="1">
    <source>
        <dbReference type="ARBA" id="ARBA00023015"/>
    </source>
</evidence>
<comment type="caution">
    <text evidence="5">The sequence shown here is derived from an EMBL/GenBank/DDBJ whole genome shotgun (WGS) entry which is preliminary data.</text>
</comment>
<feature type="domain" description="HTH araC/xylS-type" evidence="4">
    <location>
        <begin position="133"/>
        <end position="233"/>
    </location>
</feature>
<dbReference type="SMART" id="SM00342">
    <property type="entry name" value="HTH_ARAC"/>
    <property type="match status" value="1"/>
</dbReference>
<protein>
    <submittedName>
        <fullName evidence="5">AraC family transcriptional regulator</fullName>
    </submittedName>
</protein>